<dbReference type="Gene3D" id="3.30.70.100">
    <property type="match status" value="1"/>
</dbReference>
<dbReference type="Proteomes" id="UP000658305">
    <property type="component" value="Unassembled WGS sequence"/>
</dbReference>
<name>A0ABQ3FBA5_9RHOB</name>
<evidence type="ECO:0000259" key="1">
    <source>
        <dbReference type="PROSITE" id="PS50846"/>
    </source>
</evidence>
<feature type="domain" description="HMA" evidence="1">
    <location>
        <begin position="10"/>
        <end position="73"/>
    </location>
</feature>
<comment type="caution">
    <text evidence="2">The sequence shown here is derived from an EMBL/GenBank/DDBJ whole genome shotgun (WGS) entry which is preliminary data.</text>
</comment>
<protein>
    <submittedName>
        <fullName evidence="2">Heavy metal transport/detoxification protein</fullName>
    </submittedName>
</protein>
<evidence type="ECO:0000313" key="2">
    <source>
        <dbReference type="EMBL" id="GHC16749.1"/>
    </source>
</evidence>
<dbReference type="PROSITE" id="PS50846">
    <property type="entry name" value="HMA_2"/>
    <property type="match status" value="1"/>
</dbReference>
<proteinExistence type="predicted"/>
<dbReference type="InterPro" id="IPR036163">
    <property type="entry name" value="HMA_dom_sf"/>
</dbReference>
<reference evidence="3" key="1">
    <citation type="journal article" date="2019" name="Int. J. Syst. Evol. Microbiol.">
        <title>The Global Catalogue of Microorganisms (GCM) 10K type strain sequencing project: providing services to taxonomists for standard genome sequencing and annotation.</title>
        <authorList>
            <consortium name="The Broad Institute Genomics Platform"/>
            <consortium name="The Broad Institute Genome Sequencing Center for Infectious Disease"/>
            <person name="Wu L."/>
            <person name="Ma J."/>
        </authorList>
    </citation>
    <scope>NUCLEOTIDE SEQUENCE [LARGE SCALE GENOMIC DNA]</scope>
    <source>
        <strain evidence="3">KCTC 23298</strain>
    </source>
</reference>
<gene>
    <name evidence="2" type="ORF">GCM10007291_14150</name>
</gene>
<dbReference type="Pfam" id="PF00403">
    <property type="entry name" value="HMA"/>
    <property type="match status" value="1"/>
</dbReference>
<dbReference type="CDD" id="cd00371">
    <property type="entry name" value="HMA"/>
    <property type="match status" value="1"/>
</dbReference>
<evidence type="ECO:0000313" key="3">
    <source>
        <dbReference type="Proteomes" id="UP000658305"/>
    </source>
</evidence>
<sequence>MPGGMEEQTMAVTLSIPDMSCGHCRASIEAALKPLNGVTGLSFDAEARTATIEGDAPVAVLVQALDGIGFPASQKA</sequence>
<keyword evidence="3" id="KW-1185">Reference proteome</keyword>
<organism evidence="2 3">
    <name type="scientific">Gemmobacter nanjingensis</name>
    <dbReference type="NCBI Taxonomy" id="488454"/>
    <lineage>
        <taxon>Bacteria</taxon>
        <taxon>Pseudomonadati</taxon>
        <taxon>Pseudomonadota</taxon>
        <taxon>Alphaproteobacteria</taxon>
        <taxon>Rhodobacterales</taxon>
        <taxon>Paracoccaceae</taxon>
        <taxon>Gemmobacter</taxon>
    </lineage>
</organism>
<dbReference type="EMBL" id="BMYI01000002">
    <property type="protein sequence ID" value="GHC16749.1"/>
    <property type="molecule type" value="Genomic_DNA"/>
</dbReference>
<accession>A0ABQ3FBA5</accession>
<dbReference type="SUPFAM" id="SSF55008">
    <property type="entry name" value="HMA, heavy metal-associated domain"/>
    <property type="match status" value="1"/>
</dbReference>
<dbReference type="InterPro" id="IPR006121">
    <property type="entry name" value="HMA_dom"/>
</dbReference>